<dbReference type="SUPFAM" id="SSF54373">
    <property type="entry name" value="FAD-linked reductases, C-terminal domain"/>
    <property type="match status" value="1"/>
</dbReference>
<dbReference type="InterPro" id="IPR001613">
    <property type="entry name" value="Flavin_amine_oxidase"/>
</dbReference>
<dbReference type="InterPro" id="IPR050281">
    <property type="entry name" value="Flavin_monoamine_oxidase"/>
</dbReference>
<feature type="domain" description="Amine oxidase" evidence="10">
    <location>
        <begin position="16"/>
        <end position="432"/>
    </location>
</feature>
<evidence type="ECO:0000256" key="5">
    <source>
        <dbReference type="ARBA" id="ARBA00017871"/>
    </source>
</evidence>
<dbReference type="EMBL" id="MTSE01000004">
    <property type="protein sequence ID" value="OUJ74232.1"/>
    <property type="molecule type" value="Genomic_DNA"/>
</dbReference>
<dbReference type="Gene3D" id="3.50.50.60">
    <property type="entry name" value="FAD/NAD(P)-binding domain"/>
    <property type="match status" value="1"/>
</dbReference>
<dbReference type="InterPro" id="IPR036188">
    <property type="entry name" value="FAD/NAD-bd_sf"/>
</dbReference>
<dbReference type="PANTHER" id="PTHR10742">
    <property type="entry name" value="FLAVIN MONOAMINE OXIDASE"/>
    <property type="match status" value="1"/>
</dbReference>
<comment type="cofactor">
    <cofactor evidence="1">
        <name>FAD</name>
        <dbReference type="ChEBI" id="CHEBI:57692"/>
    </cofactor>
</comment>
<keyword evidence="12" id="KW-1185">Reference proteome</keyword>
<dbReference type="GO" id="GO:0050361">
    <property type="term" value="F:tryptophan 2-monooxygenase activity"/>
    <property type="evidence" value="ECO:0007669"/>
    <property type="project" value="UniProtKB-EC"/>
</dbReference>
<evidence type="ECO:0000256" key="8">
    <source>
        <dbReference type="ARBA" id="ARBA00047321"/>
    </source>
</evidence>
<dbReference type="OrthoDB" id="56323at2"/>
<evidence type="ECO:0000259" key="10">
    <source>
        <dbReference type="Pfam" id="PF01593"/>
    </source>
</evidence>
<evidence type="ECO:0000256" key="3">
    <source>
        <dbReference type="ARBA" id="ARBA00005833"/>
    </source>
</evidence>
<protein>
    <recommendedName>
        <fullName evidence="5">Tryptophan 2-monooxygenase</fullName>
        <ecNumber evidence="4">1.13.12.3</ecNumber>
    </recommendedName>
</protein>
<gene>
    <name evidence="11" type="ORF">BXP70_10930</name>
</gene>
<evidence type="ECO:0000256" key="4">
    <source>
        <dbReference type="ARBA" id="ARBA00012535"/>
    </source>
</evidence>
<feature type="binding site" evidence="9">
    <location>
        <begin position="35"/>
        <end position="36"/>
    </location>
    <ligand>
        <name>FAD</name>
        <dbReference type="ChEBI" id="CHEBI:57692"/>
    </ligand>
</feature>
<dbReference type="AlphaFoldDB" id="A0A243WEZ9"/>
<sequence>MLHQQADILVVGAGAAGLMAARDLARAGKSVIILEARHRLGGRIHTFSSPAFSQPIELGAEFMHGDVPLTKELLREAGTAYQDPGGKNYEVGSDHAQETGDYMEDLPLLLDKLHTLSHDMPLVAFLNQYFPEDRYQLLREQAIRFAEGYDAADSERASVFALRDEWSAGGAEDSPRPVGGYGSMLTLLAQQLAAAGGKMELGAIVREIHWQRGHVEVRCDENQYYAAQQVVVTVPLGVLQATESEPGYVAFVPELPTKRNAAAAMGFGAIIKVLLEFDEAFWEHDSSGLAQPLPDLGFLFSDAPIPTWWAQLPDPRPLLTGWLGGPAATALCDASDETVMNQALDSLAYIFATTPEYLRTKLRGHQVANWAADPFARGAYTYSTIDTAAARPVLLQPVEQTLFFAGEGLYTGPALGTVEAALQSGKDTAASMITS</sequence>
<comment type="similarity">
    <text evidence="3">Belongs to the tryptophan 2-monooxygenase family.</text>
</comment>
<reference evidence="11 12" key="1">
    <citation type="submission" date="2017-01" db="EMBL/GenBank/DDBJ databases">
        <title>A new Hymenobacter.</title>
        <authorList>
            <person name="Liang Y."/>
            <person name="Feng F."/>
        </authorList>
    </citation>
    <scope>NUCLEOTIDE SEQUENCE [LARGE SCALE GENOMIC DNA]</scope>
    <source>
        <strain evidence="11">MIMBbqt21</strain>
    </source>
</reference>
<dbReference type="PANTHER" id="PTHR10742:SF410">
    <property type="entry name" value="LYSINE-SPECIFIC HISTONE DEMETHYLASE 2"/>
    <property type="match status" value="1"/>
</dbReference>
<dbReference type="InterPro" id="IPR002937">
    <property type="entry name" value="Amino_oxidase"/>
</dbReference>
<accession>A0A243WEZ9</accession>
<dbReference type="Proteomes" id="UP000194873">
    <property type="component" value="Unassembled WGS sequence"/>
</dbReference>
<comment type="caution">
    <text evidence="11">The sequence shown here is derived from an EMBL/GenBank/DDBJ whole genome shotgun (WGS) entry which is preliminary data.</text>
</comment>
<organism evidence="11 12">
    <name type="scientific">Hymenobacter crusticola</name>
    <dbReference type="NCBI Taxonomy" id="1770526"/>
    <lineage>
        <taxon>Bacteria</taxon>
        <taxon>Pseudomonadati</taxon>
        <taxon>Bacteroidota</taxon>
        <taxon>Cytophagia</taxon>
        <taxon>Cytophagales</taxon>
        <taxon>Hymenobacteraceae</taxon>
        <taxon>Hymenobacter</taxon>
    </lineage>
</organism>
<comment type="catalytic activity">
    <reaction evidence="8">
        <text>L-tryptophan + O2 = indole-3-acetamide + CO2 + H2O</text>
        <dbReference type="Rhea" id="RHEA:16165"/>
        <dbReference type="ChEBI" id="CHEBI:15377"/>
        <dbReference type="ChEBI" id="CHEBI:15379"/>
        <dbReference type="ChEBI" id="CHEBI:16031"/>
        <dbReference type="ChEBI" id="CHEBI:16526"/>
        <dbReference type="ChEBI" id="CHEBI:57912"/>
        <dbReference type="EC" id="1.13.12.3"/>
    </reaction>
</comment>
<evidence type="ECO:0000256" key="7">
    <source>
        <dbReference type="ARBA" id="ARBA00023070"/>
    </source>
</evidence>
<dbReference type="GO" id="GO:0009851">
    <property type="term" value="P:auxin biosynthetic process"/>
    <property type="evidence" value="ECO:0007669"/>
    <property type="project" value="UniProtKB-KW"/>
</dbReference>
<evidence type="ECO:0000313" key="11">
    <source>
        <dbReference type="EMBL" id="OUJ74232.1"/>
    </source>
</evidence>
<name>A0A243WEZ9_9BACT</name>
<evidence type="ECO:0000256" key="9">
    <source>
        <dbReference type="PIRSR" id="PIRSR601613-1"/>
    </source>
</evidence>
<keyword evidence="6" id="KW-0560">Oxidoreductase</keyword>
<proteinExistence type="inferred from homology"/>
<feature type="binding site" evidence="9">
    <location>
        <position position="205"/>
    </location>
    <ligand>
        <name>FAD</name>
        <dbReference type="ChEBI" id="CHEBI:57692"/>
    </ligand>
</feature>
<comment type="pathway">
    <text evidence="2">Plant hormone metabolism; auxin biosynthesis.</text>
</comment>
<evidence type="ECO:0000256" key="2">
    <source>
        <dbReference type="ARBA" id="ARBA00004814"/>
    </source>
</evidence>
<dbReference type="RefSeq" id="WP_086594087.1">
    <property type="nucleotide sequence ID" value="NZ_MTSE01000004.1"/>
</dbReference>
<evidence type="ECO:0000256" key="6">
    <source>
        <dbReference type="ARBA" id="ARBA00023002"/>
    </source>
</evidence>
<dbReference type="Pfam" id="PF01593">
    <property type="entry name" value="Amino_oxidase"/>
    <property type="match status" value="1"/>
</dbReference>
<dbReference type="EC" id="1.13.12.3" evidence="4"/>
<dbReference type="SUPFAM" id="SSF51905">
    <property type="entry name" value="FAD/NAD(P)-binding domain"/>
    <property type="match status" value="1"/>
</dbReference>
<dbReference type="PRINTS" id="PR00757">
    <property type="entry name" value="AMINEOXDASEF"/>
</dbReference>
<evidence type="ECO:0000313" key="12">
    <source>
        <dbReference type="Proteomes" id="UP000194873"/>
    </source>
</evidence>
<evidence type="ECO:0000256" key="1">
    <source>
        <dbReference type="ARBA" id="ARBA00001974"/>
    </source>
</evidence>
<keyword evidence="7" id="KW-0073">Auxin biosynthesis</keyword>